<feature type="compositionally biased region" description="Low complexity" evidence="1">
    <location>
        <begin position="146"/>
        <end position="162"/>
    </location>
</feature>
<name>S9PEU3_CYSF2</name>
<evidence type="ECO:0000313" key="3">
    <source>
        <dbReference type="EMBL" id="EPX62910.1"/>
    </source>
</evidence>
<feature type="signal peptide" evidence="2">
    <location>
        <begin position="1"/>
        <end position="23"/>
    </location>
</feature>
<comment type="caution">
    <text evidence="3">The sequence shown here is derived from an EMBL/GenBank/DDBJ whole genome shotgun (WGS) entry which is preliminary data.</text>
</comment>
<evidence type="ECO:0000256" key="1">
    <source>
        <dbReference type="SAM" id="MobiDB-lite"/>
    </source>
</evidence>
<dbReference type="EMBL" id="ANAH02000006">
    <property type="protein sequence ID" value="EPX62910.1"/>
    <property type="molecule type" value="Genomic_DNA"/>
</dbReference>
<protein>
    <recommendedName>
        <fullName evidence="5">Lipoprotein</fullName>
    </recommendedName>
</protein>
<keyword evidence="2" id="KW-0732">Signal</keyword>
<evidence type="ECO:0000313" key="4">
    <source>
        <dbReference type="Proteomes" id="UP000011682"/>
    </source>
</evidence>
<feature type="region of interest" description="Disordered" evidence="1">
    <location>
        <begin position="136"/>
        <end position="200"/>
    </location>
</feature>
<gene>
    <name evidence="3" type="ORF">D187_006320</name>
</gene>
<accession>S9PEU3</accession>
<keyword evidence="4" id="KW-1185">Reference proteome</keyword>
<dbReference type="RefSeq" id="WP_002627004.1">
    <property type="nucleotide sequence ID" value="NZ_ANAH02000006.1"/>
</dbReference>
<dbReference type="PROSITE" id="PS51257">
    <property type="entry name" value="PROKAR_LIPOPROTEIN"/>
    <property type="match status" value="1"/>
</dbReference>
<feature type="chain" id="PRO_5004554612" description="Lipoprotein" evidence="2">
    <location>
        <begin position="24"/>
        <end position="200"/>
    </location>
</feature>
<dbReference type="Proteomes" id="UP000011682">
    <property type="component" value="Unassembled WGS sequence"/>
</dbReference>
<dbReference type="OrthoDB" id="5514961at2"/>
<reference evidence="3" key="1">
    <citation type="submission" date="2013-05" db="EMBL/GenBank/DDBJ databases">
        <title>Genome assembly of Cystobacter fuscus DSM 2262.</title>
        <authorList>
            <person name="Sharma G."/>
            <person name="Khatri I."/>
            <person name="Kaur C."/>
            <person name="Mayilraj S."/>
            <person name="Subramanian S."/>
        </authorList>
    </citation>
    <scope>NUCLEOTIDE SEQUENCE [LARGE SCALE GENOMIC DNA]</scope>
    <source>
        <strain evidence="3">DSM 2262</strain>
    </source>
</reference>
<proteinExistence type="predicted"/>
<evidence type="ECO:0000256" key="2">
    <source>
        <dbReference type="SAM" id="SignalP"/>
    </source>
</evidence>
<sequence>MRPSRLPLALTVFLSSCALFHPAAPRSPEDPSIRFPSFHERFATPVGGEGQTYELDGVTLRALSLAAQDFLPSGGAQASCADKPEALRYRVIRQGEIIFVQISLNSAVCEHTVLDGGVKYAIHIDGRILRRLFDGEPEALPPESDPAQVPPSSAAPVPTSQVGSTSAPPAAGLPASWFDGGTPDAGSPGADGGVQTPDAG</sequence>
<organism evidence="3 4">
    <name type="scientific">Cystobacter fuscus (strain ATCC 25194 / DSM 2262 / NBRC 100088 / M29)</name>
    <dbReference type="NCBI Taxonomy" id="1242864"/>
    <lineage>
        <taxon>Bacteria</taxon>
        <taxon>Pseudomonadati</taxon>
        <taxon>Myxococcota</taxon>
        <taxon>Myxococcia</taxon>
        <taxon>Myxococcales</taxon>
        <taxon>Cystobacterineae</taxon>
        <taxon>Archangiaceae</taxon>
        <taxon>Cystobacter</taxon>
    </lineage>
</organism>
<dbReference type="AlphaFoldDB" id="S9PEU3"/>
<evidence type="ECO:0008006" key="5">
    <source>
        <dbReference type="Google" id="ProtNLM"/>
    </source>
</evidence>